<evidence type="ECO:0000313" key="3">
    <source>
        <dbReference type="EMBL" id="CED72657.1"/>
    </source>
</evidence>
<dbReference type="Proteomes" id="UP000032427">
    <property type="component" value="Chromosome 1"/>
</dbReference>
<dbReference type="AlphaFoldDB" id="A0A090IQ86"/>
<dbReference type="InterPro" id="IPR052196">
    <property type="entry name" value="Bact_Kbp"/>
</dbReference>
<feature type="chain" id="PRO_5001857635" evidence="1">
    <location>
        <begin position="24"/>
        <end position="356"/>
    </location>
</feature>
<dbReference type="PANTHER" id="PTHR34700">
    <property type="entry name" value="POTASSIUM BINDING PROTEIN KBP"/>
    <property type="match status" value="1"/>
</dbReference>
<name>A0A090IQ86_9GAMM</name>
<dbReference type="Pfam" id="PF01476">
    <property type="entry name" value="LysM"/>
    <property type="match status" value="1"/>
</dbReference>
<dbReference type="CDD" id="cd00118">
    <property type="entry name" value="LysM"/>
    <property type="match status" value="1"/>
</dbReference>
<gene>
    <name evidence="3" type="ORF">AWOD_I_2606</name>
</gene>
<dbReference type="PROSITE" id="PS51782">
    <property type="entry name" value="LYSM"/>
    <property type="match status" value="1"/>
</dbReference>
<evidence type="ECO:0000256" key="1">
    <source>
        <dbReference type="SAM" id="SignalP"/>
    </source>
</evidence>
<dbReference type="STRING" id="80852.AWOD_I_2606"/>
<evidence type="ECO:0000259" key="2">
    <source>
        <dbReference type="PROSITE" id="PS51782"/>
    </source>
</evidence>
<dbReference type="HOGENOM" id="CLU_050533_0_0_6"/>
<dbReference type="SMART" id="SM00257">
    <property type="entry name" value="LysM"/>
    <property type="match status" value="1"/>
</dbReference>
<accession>A0A090IQ86</accession>
<dbReference type="SUPFAM" id="SSF54106">
    <property type="entry name" value="LysM domain"/>
    <property type="match status" value="1"/>
</dbReference>
<keyword evidence="4" id="KW-1185">Reference proteome</keyword>
<organism evidence="3 4">
    <name type="scientific">Aliivibrio wodanis</name>
    <dbReference type="NCBI Taxonomy" id="80852"/>
    <lineage>
        <taxon>Bacteria</taxon>
        <taxon>Pseudomonadati</taxon>
        <taxon>Pseudomonadota</taxon>
        <taxon>Gammaproteobacteria</taxon>
        <taxon>Vibrionales</taxon>
        <taxon>Vibrionaceae</taxon>
        <taxon>Aliivibrio</taxon>
    </lineage>
</organism>
<dbReference type="PATRIC" id="fig|80852.17.peg.2696"/>
<keyword evidence="1" id="KW-0732">Signal</keyword>
<reference evidence="4" key="1">
    <citation type="submission" date="2014-09" db="EMBL/GenBank/DDBJ databases">
        <authorList>
            <person name="Hjerde E."/>
        </authorList>
    </citation>
    <scope>NUCLEOTIDE SEQUENCE [LARGE SCALE GENOMIC DNA]</scope>
    <source>
        <strain evidence="4">06/09/139</strain>
    </source>
</reference>
<dbReference type="InterPro" id="IPR036779">
    <property type="entry name" value="LysM_dom_sf"/>
</dbReference>
<sequence>MFKKLLILTSLTATMVFSSSAISSEDKLMLKKDYPTNYTVKKGDTLWDISALFLDDPWFWPKLWKINPSINNPHLIYPGDKLSLSWHNGNPVLSVKPLKKLSPKVRTQIKEPVPTLAPSLVVPYLQSDKLIDSTNYQSAYRVLGTSDGRKFLSANERVYVDAELSHKEWGIYRVVNEFTRNDKKQMSYALRSVGRAELAESSNKISGLRVIKQQQEIGINDIVLPLGKNDIEPELTTTFYPSTAPIDLQAAILGSIDGGQYLAVNQVAVINKGSEDGVIQGSMFTLKESGHVVQGDKGEYQYAIDKESKKGIQLPQTNVGELIVIRPYEYFSLALITKSEAPIHKSIIAVSPQGNH</sequence>
<evidence type="ECO:0000313" key="4">
    <source>
        <dbReference type="Proteomes" id="UP000032427"/>
    </source>
</evidence>
<dbReference type="InterPro" id="IPR018392">
    <property type="entry name" value="LysM"/>
</dbReference>
<proteinExistence type="predicted"/>
<dbReference type="Gene3D" id="3.10.350.10">
    <property type="entry name" value="LysM domain"/>
    <property type="match status" value="1"/>
</dbReference>
<protein>
    <submittedName>
        <fullName evidence="3">Putative cell wall degradation enzyme</fullName>
    </submittedName>
</protein>
<feature type="domain" description="LysM" evidence="2">
    <location>
        <begin position="36"/>
        <end position="84"/>
    </location>
</feature>
<dbReference type="KEGG" id="awd:AWOD_I_2606"/>
<feature type="signal peptide" evidence="1">
    <location>
        <begin position="1"/>
        <end position="23"/>
    </location>
</feature>
<dbReference type="OrthoDB" id="9765158at2"/>
<dbReference type="EMBL" id="LN554846">
    <property type="protein sequence ID" value="CED72657.1"/>
    <property type="molecule type" value="Genomic_DNA"/>
</dbReference>
<dbReference type="PANTHER" id="PTHR34700:SF4">
    <property type="entry name" value="PHAGE-LIKE ELEMENT PBSX PROTEIN XKDP"/>
    <property type="match status" value="1"/>
</dbReference>
<dbReference type="GeneID" id="28542215"/>